<feature type="compositionally biased region" description="Basic and acidic residues" evidence="3">
    <location>
        <begin position="786"/>
        <end position="810"/>
    </location>
</feature>
<keyword evidence="2" id="KW-0879">Wnt signaling pathway</keyword>
<evidence type="ECO:0000256" key="2">
    <source>
        <dbReference type="ARBA" id="ARBA00022687"/>
    </source>
</evidence>
<dbReference type="EMBL" id="KZ308332">
    <property type="protein sequence ID" value="KAG8227648.1"/>
    <property type="molecule type" value="Genomic_DNA"/>
</dbReference>
<dbReference type="Pfam" id="PF05972">
    <property type="entry name" value="APC_15aa"/>
    <property type="match status" value="2"/>
</dbReference>
<feature type="compositionally biased region" description="Polar residues" evidence="3">
    <location>
        <begin position="352"/>
        <end position="367"/>
    </location>
</feature>
<evidence type="ECO:0000313" key="4">
    <source>
        <dbReference type="EMBL" id="KAG8227648.1"/>
    </source>
</evidence>
<dbReference type="GO" id="GO:0007399">
    <property type="term" value="P:nervous system development"/>
    <property type="evidence" value="ECO:0007669"/>
    <property type="project" value="TreeGrafter"/>
</dbReference>
<feature type="compositionally biased region" description="Basic and acidic residues" evidence="3">
    <location>
        <begin position="855"/>
        <end position="869"/>
    </location>
</feature>
<dbReference type="GO" id="GO:0090090">
    <property type="term" value="P:negative regulation of canonical Wnt signaling pathway"/>
    <property type="evidence" value="ECO:0007669"/>
    <property type="project" value="TreeGrafter"/>
</dbReference>
<evidence type="ECO:0000256" key="3">
    <source>
        <dbReference type="SAM" id="MobiDB-lite"/>
    </source>
</evidence>
<dbReference type="InterPro" id="IPR009240">
    <property type="entry name" value="APC_15aa_rpt"/>
</dbReference>
<gene>
    <name evidence="4" type="ORF">J437_LFUL007844</name>
</gene>
<dbReference type="OrthoDB" id="5918429at2759"/>
<feature type="compositionally biased region" description="Basic and acidic residues" evidence="3">
    <location>
        <begin position="515"/>
        <end position="534"/>
    </location>
</feature>
<evidence type="ECO:0000256" key="1">
    <source>
        <dbReference type="ARBA" id="ARBA00009051"/>
    </source>
</evidence>
<dbReference type="AlphaFoldDB" id="A0A8K0K473"/>
<dbReference type="Gene3D" id="1.25.10.10">
    <property type="entry name" value="Leucine-rich Repeat Variant"/>
    <property type="match status" value="3"/>
</dbReference>
<feature type="region of interest" description="Disordered" evidence="3">
    <location>
        <begin position="756"/>
        <end position="815"/>
    </location>
</feature>
<dbReference type="Pfam" id="PF18797">
    <property type="entry name" value="APC_rep"/>
    <property type="match status" value="1"/>
</dbReference>
<dbReference type="GO" id="GO:0007026">
    <property type="term" value="P:negative regulation of microtubule depolymerization"/>
    <property type="evidence" value="ECO:0007669"/>
    <property type="project" value="TreeGrafter"/>
</dbReference>
<dbReference type="GO" id="GO:0016477">
    <property type="term" value="P:cell migration"/>
    <property type="evidence" value="ECO:0007669"/>
    <property type="project" value="TreeGrafter"/>
</dbReference>
<dbReference type="SMART" id="SM00185">
    <property type="entry name" value="ARM"/>
    <property type="match status" value="3"/>
</dbReference>
<dbReference type="InterPro" id="IPR026818">
    <property type="entry name" value="Apc_fam"/>
</dbReference>
<feature type="compositionally biased region" description="Basic and acidic residues" evidence="3">
    <location>
        <begin position="757"/>
        <end position="772"/>
    </location>
</feature>
<dbReference type="InterPro" id="IPR016024">
    <property type="entry name" value="ARM-type_fold"/>
</dbReference>
<feature type="region of interest" description="Disordered" evidence="3">
    <location>
        <begin position="603"/>
        <end position="648"/>
    </location>
</feature>
<feature type="region of interest" description="Disordered" evidence="3">
    <location>
        <begin position="1131"/>
        <end position="1234"/>
    </location>
</feature>
<name>A0A8K0K473_LADFU</name>
<organism evidence="4 5">
    <name type="scientific">Ladona fulva</name>
    <name type="common">Scarce chaser dragonfly</name>
    <name type="synonym">Libellula fulva</name>
    <dbReference type="NCBI Taxonomy" id="123851"/>
    <lineage>
        <taxon>Eukaryota</taxon>
        <taxon>Metazoa</taxon>
        <taxon>Ecdysozoa</taxon>
        <taxon>Arthropoda</taxon>
        <taxon>Hexapoda</taxon>
        <taxon>Insecta</taxon>
        <taxon>Pterygota</taxon>
        <taxon>Palaeoptera</taxon>
        <taxon>Odonata</taxon>
        <taxon>Epiprocta</taxon>
        <taxon>Anisoptera</taxon>
        <taxon>Libelluloidea</taxon>
        <taxon>Libellulidae</taxon>
        <taxon>Ladona</taxon>
    </lineage>
</organism>
<sequence>MKLSFDEEHRHAMCQLGGLHAVAELIQVDHEAHGSTTSDQYCVMLRRYAGMALTNLTFGDGTNKSLLCSFRPFMKALVAQLESPSEDLRQVKPYMFKMSQAARALHNVVHSHADDKRGRREARVLRLLEQVREYCDSLSREICESNGQKGWQQRRGRSGGTDSNMTDSVEGGQTSPPPPMQVIILIIYSRQILREHDCLKVLLQQLKSPSLTIVSNACGTLWNLSARCGDGEDQRALLEMGAMSMLRSLVHSKHKMISMGSSAALKNLLSAQQPQNQQHQSHSHHQSHHSHHHHHHHSHTTQLSEDGLPSLQARKRRALQQELDQTLAETCENIEPSGSPPPPNGSINTPSLPLSCTSGLISSSTHLLPSPDASDTPPMTRSASLTSRRSRHRQQIPTRVGQPVPRSESRESVTSTRSDSACVGKSGHGVVRQHSLPPNGRAWEDSGLPCRRQRREDGGAEVAGDDGSERQPTERGRQPEPNYGNVAERDCCSAPPPARAWSAVDNESVSSQKIMSDDYRRRHSKDDVVPRGELRPSNGMDTSGNGNIHFPEHKTSYSPLPFHSDNKGHYSPHKSSSPHSKYSDYVYVDDEVQDQPVDYSLKYSEDGAPVMEPKKVDTDKLSSQSEARKYPSSVKQCGPGRIRRIPVPGNESSIYGVYTETDLDNPDQPTNYSLRYAEGDDPDLGSKGSAGLMPPPSSSTVVSHTETTTIYYERTSASVHDDTVMTYCTEGTPYETPCNFSTATSMSDLRETAPALEDVKEETSSGKDIVPDKDDDQDVPAGVSPKVEEDHASDRQDVKEEKEFPKEKMQHQSASTMRHCASSGLLTPEKPVQYGVEGTPVCFSRVSSLSSLHSVDARGSEPSDEKVCAPDELLQGSPSGSSVLAQDIPKTPSASPGSISEQIVPGYQEALSPERQECGGVRRIPKGATSPVGSSSHDSPKVPSECSRSPGVAACARDLKEEMRPDREGGKVVTFGGADHYAEETPLMFSRCSSLGSLSSFEQHSIHDDRSSVISDFSRRTSGVVSPSELPDSPTQTVPSSPRHTKAPVDFTSRIAEGAVTVRAQPQSIPVLRHGAGRPNQPKASVFEDDVAAFKEEDTPIEFSTATSLSSLTIDDEPKISHDAALKVHPINEVATKCSSERREGAADAGRSGSQMVVREGTSGAVEEGTEERASTRGQEVSSAAATSSISGTACAQDEDDEGMEKQDTEKEKREDGELAPVSEGDEGDENDEDMLAACINIGMQNN</sequence>
<dbReference type="SUPFAM" id="SSF48371">
    <property type="entry name" value="ARM repeat"/>
    <property type="match status" value="1"/>
</dbReference>
<feature type="compositionally biased region" description="Low complexity" evidence="3">
    <location>
        <begin position="1182"/>
        <end position="1196"/>
    </location>
</feature>
<protein>
    <recommendedName>
        <fullName evidence="6">Adenomatous polyposis coli protein</fullName>
    </recommendedName>
</protein>
<comment type="similarity">
    <text evidence="1">Belongs to the adenomatous polyposis coli (APC) family.</text>
</comment>
<comment type="caution">
    <text evidence="4">The sequence shown here is derived from an EMBL/GenBank/DDBJ whole genome shotgun (WGS) entry which is preliminary data.</text>
</comment>
<feature type="compositionally biased region" description="Low complexity" evidence="3">
    <location>
        <begin position="573"/>
        <end position="586"/>
    </location>
</feature>
<feature type="compositionally biased region" description="Polar residues" evidence="3">
    <location>
        <begin position="160"/>
        <end position="174"/>
    </location>
</feature>
<feature type="region of interest" description="Disordered" evidence="3">
    <location>
        <begin position="270"/>
        <end position="305"/>
    </location>
</feature>
<dbReference type="InterPro" id="IPR041257">
    <property type="entry name" value="APC_rep"/>
</dbReference>
<feature type="region of interest" description="Disordered" evidence="3">
    <location>
        <begin position="149"/>
        <end position="177"/>
    </location>
</feature>
<dbReference type="Pfam" id="PF00514">
    <property type="entry name" value="Arm"/>
    <property type="match status" value="1"/>
</dbReference>
<dbReference type="InterPro" id="IPR009223">
    <property type="entry name" value="APC_rpt"/>
</dbReference>
<accession>A0A8K0K473</accession>
<feature type="compositionally biased region" description="Basic and acidic residues" evidence="3">
    <location>
        <begin position="467"/>
        <end position="478"/>
    </location>
</feature>
<dbReference type="Proteomes" id="UP000792457">
    <property type="component" value="Unassembled WGS sequence"/>
</dbReference>
<dbReference type="GO" id="GO:0005881">
    <property type="term" value="C:cytoplasmic microtubule"/>
    <property type="evidence" value="ECO:0007669"/>
    <property type="project" value="TreeGrafter"/>
</dbReference>
<feature type="region of interest" description="Disordered" evidence="3">
    <location>
        <begin position="851"/>
        <end position="951"/>
    </location>
</feature>
<keyword evidence="5" id="KW-1185">Reference proteome</keyword>
<dbReference type="InterPro" id="IPR000225">
    <property type="entry name" value="Armadillo"/>
</dbReference>
<feature type="compositionally biased region" description="Basic and acidic residues" evidence="3">
    <location>
        <begin position="1204"/>
        <end position="1217"/>
    </location>
</feature>
<dbReference type="PANTHER" id="PTHR12607">
    <property type="entry name" value="ADENOMATOUS POLYPOSIS COLI PROTEIN FAMILY"/>
    <property type="match status" value="1"/>
</dbReference>
<evidence type="ECO:0008006" key="6">
    <source>
        <dbReference type="Google" id="ProtNLM"/>
    </source>
</evidence>
<feature type="region of interest" description="Disordered" evidence="3">
    <location>
        <begin position="678"/>
        <end position="703"/>
    </location>
</feature>
<evidence type="ECO:0000313" key="5">
    <source>
        <dbReference type="Proteomes" id="UP000792457"/>
    </source>
</evidence>
<reference evidence="4" key="2">
    <citation type="submission" date="2017-10" db="EMBL/GenBank/DDBJ databases">
        <title>Ladona fulva Genome sequencing and assembly.</title>
        <authorList>
            <person name="Murali S."/>
            <person name="Richards S."/>
            <person name="Bandaranaike D."/>
            <person name="Bellair M."/>
            <person name="Blankenburg K."/>
            <person name="Chao H."/>
            <person name="Dinh H."/>
            <person name="Doddapaneni H."/>
            <person name="Dugan-Rocha S."/>
            <person name="Elkadiri S."/>
            <person name="Gnanaolivu R."/>
            <person name="Hernandez B."/>
            <person name="Skinner E."/>
            <person name="Javaid M."/>
            <person name="Lee S."/>
            <person name="Li M."/>
            <person name="Ming W."/>
            <person name="Munidasa M."/>
            <person name="Muniz J."/>
            <person name="Nguyen L."/>
            <person name="Hughes D."/>
            <person name="Osuji N."/>
            <person name="Pu L.-L."/>
            <person name="Puazo M."/>
            <person name="Qu C."/>
            <person name="Quiroz J."/>
            <person name="Raj R."/>
            <person name="Weissenberger G."/>
            <person name="Xin Y."/>
            <person name="Zou X."/>
            <person name="Han Y."/>
            <person name="Worley K."/>
            <person name="Muzny D."/>
            <person name="Gibbs R."/>
        </authorList>
    </citation>
    <scope>NUCLEOTIDE SEQUENCE</scope>
    <source>
        <strain evidence="4">Sampled in the wild</strain>
    </source>
</reference>
<feature type="compositionally biased region" description="Basic residues" evidence="3">
    <location>
        <begin position="281"/>
        <end position="299"/>
    </location>
</feature>
<reference evidence="4" key="1">
    <citation type="submission" date="2013-04" db="EMBL/GenBank/DDBJ databases">
        <authorList>
            <person name="Qu J."/>
            <person name="Murali S.C."/>
            <person name="Bandaranaike D."/>
            <person name="Bellair M."/>
            <person name="Blankenburg K."/>
            <person name="Chao H."/>
            <person name="Dinh H."/>
            <person name="Doddapaneni H."/>
            <person name="Downs B."/>
            <person name="Dugan-Rocha S."/>
            <person name="Elkadiri S."/>
            <person name="Gnanaolivu R.D."/>
            <person name="Hernandez B."/>
            <person name="Javaid M."/>
            <person name="Jayaseelan J.C."/>
            <person name="Lee S."/>
            <person name="Li M."/>
            <person name="Ming W."/>
            <person name="Munidasa M."/>
            <person name="Muniz J."/>
            <person name="Nguyen L."/>
            <person name="Ongeri F."/>
            <person name="Osuji N."/>
            <person name="Pu L.-L."/>
            <person name="Puazo M."/>
            <person name="Qu C."/>
            <person name="Quiroz J."/>
            <person name="Raj R."/>
            <person name="Weissenberger G."/>
            <person name="Xin Y."/>
            <person name="Zou X."/>
            <person name="Han Y."/>
            <person name="Richards S."/>
            <person name="Worley K."/>
            <person name="Muzny D."/>
            <person name="Gibbs R."/>
        </authorList>
    </citation>
    <scope>NUCLEOTIDE SEQUENCE</scope>
    <source>
        <strain evidence="4">Sampled in the wild</strain>
    </source>
</reference>
<dbReference type="GO" id="GO:0030877">
    <property type="term" value="C:beta-catenin destruction complex"/>
    <property type="evidence" value="ECO:0007669"/>
    <property type="project" value="TreeGrafter"/>
</dbReference>
<dbReference type="GO" id="GO:0008013">
    <property type="term" value="F:beta-catenin binding"/>
    <property type="evidence" value="ECO:0007669"/>
    <property type="project" value="InterPro"/>
</dbReference>
<proteinExistence type="inferred from homology"/>
<feature type="compositionally biased region" description="Acidic residues" evidence="3">
    <location>
        <begin position="1224"/>
        <end position="1234"/>
    </location>
</feature>
<dbReference type="PANTHER" id="PTHR12607:SF12">
    <property type="entry name" value="APC-LIKE, ISOFORM A-RELATED"/>
    <property type="match status" value="1"/>
</dbReference>
<feature type="compositionally biased region" description="Polar residues" evidence="3">
    <location>
        <begin position="1012"/>
        <end position="1025"/>
    </location>
</feature>
<feature type="region of interest" description="Disordered" evidence="3">
    <location>
        <begin position="1002"/>
        <end position="1048"/>
    </location>
</feature>
<dbReference type="GO" id="GO:0008017">
    <property type="term" value="F:microtubule binding"/>
    <property type="evidence" value="ECO:0007669"/>
    <property type="project" value="TreeGrafter"/>
</dbReference>
<dbReference type="GO" id="GO:0016342">
    <property type="term" value="C:catenin complex"/>
    <property type="evidence" value="ECO:0007669"/>
    <property type="project" value="TreeGrafter"/>
</dbReference>
<feature type="compositionally biased region" description="Polar residues" evidence="3">
    <location>
        <begin position="1033"/>
        <end position="1042"/>
    </location>
</feature>
<dbReference type="Pfam" id="PF05923">
    <property type="entry name" value="APC_r"/>
    <property type="match status" value="4"/>
</dbReference>
<feature type="non-terminal residue" evidence="4">
    <location>
        <position position="1"/>
    </location>
</feature>
<dbReference type="GO" id="GO:0007389">
    <property type="term" value="P:pattern specification process"/>
    <property type="evidence" value="ECO:0007669"/>
    <property type="project" value="TreeGrafter"/>
</dbReference>
<feature type="compositionally biased region" description="Polar residues" evidence="3">
    <location>
        <begin position="892"/>
        <end position="901"/>
    </location>
</feature>
<feature type="compositionally biased region" description="Polar residues" evidence="3">
    <location>
        <begin position="505"/>
        <end position="514"/>
    </location>
</feature>
<dbReference type="InterPro" id="IPR011989">
    <property type="entry name" value="ARM-like"/>
</dbReference>
<dbReference type="GO" id="GO:0001708">
    <property type="term" value="P:cell fate specification"/>
    <property type="evidence" value="ECO:0007669"/>
    <property type="project" value="TreeGrafter"/>
</dbReference>
<feature type="region of interest" description="Disordered" evidence="3">
    <location>
        <begin position="332"/>
        <end position="586"/>
    </location>
</feature>
<dbReference type="GO" id="GO:0016055">
    <property type="term" value="P:Wnt signaling pathway"/>
    <property type="evidence" value="ECO:0007669"/>
    <property type="project" value="UniProtKB-KW"/>
</dbReference>